<comment type="caution">
    <text evidence="6">The sequence shown here is derived from an EMBL/GenBank/DDBJ whole genome shotgun (WGS) entry which is preliminary data.</text>
</comment>
<dbReference type="OrthoDB" id="1431247at2759"/>
<evidence type="ECO:0000256" key="3">
    <source>
        <dbReference type="RuleBase" id="RU003616"/>
    </source>
</evidence>
<dbReference type="InterPro" id="IPR008978">
    <property type="entry name" value="HSP20-like_chaperone"/>
</dbReference>
<reference evidence="6" key="1">
    <citation type="submission" date="2020-11" db="EMBL/GenBank/DDBJ databases">
        <authorList>
            <consortium name="DOE Joint Genome Institute"/>
            <person name="Ahrendt S."/>
            <person name="Riley R."/>
            <person name="Andreopoulos W."/>
            <person name="Labutti K."/>
            <person name="Pangilinan J."/>
            <person name="Ruiz-Duenas F.J."/>
            <person name="Barrasa J.M."/>
            <person name="Sanchez-Garcia M."/>
            <person name="Camarero S."/>
            <person name="Miyauchi S."/>
            <person name="Serrano A."/>
            <person name="Linde D."/>
            <person name="Babiker R."/>
            <person name="Drula E."/>
            <person name="Ayuso-Fernandez I."/>
            <person name="Pacheco R."/>
            <person name="Padilla G."/>
            <person name="Ferreira P."/>
            <person name="Barriuso J."/>
            <person name="Kellner H."/>
            <person name="Castanera R."/>
            <person name="Alfaro M."/>
            <person name="Ramirez L."/>
            <person name="Pisabarro A.G."/>
            <person name="Kuo A."/>
            <person name="Tritt A."/>
            <person name="Lipzen A."/>
            <person name="He G."/>
            <person name="Yan M."/>
            <person name="Ng V."/>
            <person name="Cullen D."/>
            <person name="Martin F."/>
            <person name="Rosso M.-N."/>
            <person name="Henrissat B."/>
            <person name="Hibbett D."/>
            <person name="Martinez A.T."/>
            <person name="Grigoriev I.V."/>
        </authorList>
    </citation>
    <scope>NUCLEOTIDE SEQUENCE</scope>
    <source>
        <strain evidence="6">MF-IS2</strain>
    </source>
</reference>
<feature type="domain" description="SHSP" evidence="4">
    <location>
        <begin position="49"/>
        <end position="161"/>
    </location>
</feature>
<comment type="similarity">
    <text evidence="2 3">Belongs to the small heat shock protein (HSP20) family.</text>
</comment>
<dbReference type="EMBL" id="MU151053">
    <property type="protein sequence ID" value="KAF9454581.1"/>
    <property type="molecule type" value="Genomic_DNA"/>
</dbReference>
<evidence type="ECO:0000256" key="2">
    <source>
        <dbReference type="PROSITE-ProRule" id="PRU00285"/>
    </source>
</evidence>
<gene>
    <name evidence="6" type="ORF">P691DRAFT_770475</name>
</gene>
<dbReference type="InterPro" id="IPR007052">
    <property type="entry name" value="CS_dom"/>
</dbReference>
<feature type="domain" description="CS" evidence="5">
    <location>
        <begin position="53"/>
        <end position="161"/>
    </location>
</feature>
<dbReference type="CDD" id="cd06464">
    <property type="entry name" value="ACD_sHsps-like"/>
    <property type="match status" value="1"/>
</dbReference>
<dbReference type="Pfam" id="PF00011">
    <property type="entry name" value="HSP20"/>
    <property type="match status" value="1"/>
</dbReference>
<dbReference type="SUPFAM" id="SSF49764">
    <property type="entry name" value="HSP20-like chaperones"/>
    <property type="match status" value="1"/>
</dbReference>
<dbReference type="PANTHER" id="PTHR11527">
    <property type="entry name" value="HEAT-SHOCK PROTEIN 20 FAMILY MEMBER"/>
    <property type="match status" value="1"/>
</dbReference>
<keyword evidence="1 6" id="KW-0346">Stress response</keyword>
<keyword evidence="7" id="KW-1185">Reference proteome</keyword>
<dbReference type="PROSITE" id="PS51203">
    <property type="entry name" value="CS"/>
    <property type="match status" value="1"/>
</dbReference>
<dbReference type="PROSITE" id="PS01031">
    <property type="entry name" value="SHSP"/>
    <property type="match status" value="1"/>
</dbReference>
<dbReference type="Gene3D" id="2.60.40.790">
    <property type="match status" value="1"/>
</dbReference>
<proteinExistence type="inferred from homology"/>
<dbReference type="InterPro" id="IPR031107">
    <property type="entry name" value="Small_HSP"/>
</dbReference>
<evidence type="ECO:0000259" key="4">
    <source>
        <dbReference type="PROSITE" id="PS01031"/>
    </source>
</evidence>
<dbReference type="Proteomes" id="UP000807342">
    <property type="component" value="Unassembled WGS sequence"/>
</dbReference>
<name>A0A9P6C709_9AGAR</name>
<evidence type="ECO:0000256" key="1">
    <source>
        <dbReference type="ARBA" id="ARBA00023016"/>
    </source>
</evidence>
<accession>A0A9P6C709</accession>
<dbReference type="InterPro" id="IPR002068">
    <property type="entry name" value="A-crystallin/Hsp20_dom"/>
</dbReference>
<protein>
    <submittedName>
        <fullName evidence="6">Small heat shock protein</fullName>
    </submittedName>
</protein>
<evidence type="ECO:0000313" key="6">
    <source>
        <dbReference type="EMBL" id="KAF9454581.1"/>
    </source>
</evidence>
<evidence type="ECO:0000313" key="7">
    <source>
        <dbReference type="Proteomes" id="UP000807342"/>
    </source>
</evidence>
<organism evidence="6 7">
    <name type="scientific">Macrolepiota fuliginosa MF-IS2</name>
    <dbReference type="NCBI Taxonomy" id="1400762"/>
    <lineage>
        <taxon>Eukaryota</taxon>
        <taxon>Fungi</taxon>
        <taxon>Dikarya</taxon>
        <taxon>Basidiomycota</taxon>
        <taxon>Agaricomycotina</taxon>
        <taxon>Agaricomycetes</taxon>
        <taxon>Agaricomycetidae</taxon>
        <taxon>Agaricales</taxon>
        <taxon>Agaricineae</taxon>
        <taxon>Agaricaceae</taxon>
        <taxon>Macrolepiota</taxon>
    </lineage>
</organism>
<sequence length="161" mass="18283">MSNNSVWFYESFYDTDRFFDEAFNILNQHFTNRGPVQRRVTNNGNGDIIGSLGLKPRMDLYEDTDKNVVTATFELPGLKKEDVEIELQNNRLTISGESTASEHDQGGYVVRERRFGKFSRTLQLPAGIKHEEIKATMENGVLAVTFPRSSPELAPKRIALL</sequence>
<evidence type="ECO:0000259" key="5">
    <source>
        <dbReference type="PROSITE" id="PS51203"/>
    </source>
</evidence>
<dbReference type="AlphaFoldDB" id="A0A9P6C709"/>